<protein>
    <submittedName>
        <fullName evidence="2">Uncharacterized protein</fullName>
    </submittedName>
</protein>
<dbReference type="AlphaFoldDB" id="A0A0A9DY42"/>
<evidence type="ECO:0000313" key="2">
    <source>
        <dbReference type="EMBL" id="JAD91588.1"/>
    </source>
</evidence>
<accession>A0A0A9DY42</accession>
<proteinExistence type="predicted"/>
<feature type="region of interest" description="Disordered" evidence="1">
    <location>
        <begin position="22"/>
        <end position="56"/>
    </location>
</feature>
<sequence>MAARHSRSRHDTKNPLLLAMVTKAGAPPQSTSLVCERNRRERRRRRWNGAAKSGGA</sequence>
<evidence type="ECO:0000256" key="1">
    <source>
        <dbReference type="SAM" id="MobiDB-lite"/>
    </source>
</evidence>
<reference evidence="2" key="2">
    <citation type="journal article" date="2015" name="Data Brief">
        <title>Shoot transcriptome of the giant reed, Arundo donax.</title>
        <authorList>
            <person name="Barrero R.A."/>
            <person name="Guerrero F.D."/>
            <person name="Moolhuijzen P."/>
            <person name="Goolsby J.A."/>
            <person name="Tidwell J."/>
            <person name="Bellgard S.E."/>
            <person name="Bellgard M.I."/>
        </authorList>
    </citation>
    <scope>NUCLEOTIDE SEQUENCE</scope>
    <source>
        <tissue evidence="2">Shoot tissue taken approximately 20 cm above the soil surface</tissue>
    </source>
</reference>
<dbReference type="EMBL" id="GBRH01206307">
    <property type="protein sequence ID" value="JAD91588.1"/>
    <property type="molecule type" value="Transcribed_RNA"/>
</dbReference>
<name>A0A0A9DY42_ARUDO</name>
<reference evidence="2" key="1">
    <citation type="submission" date="2014-09" db="EMBL/GenBank/DDBJ databases">
        <authorList>
            <person name="Magalhaes I.L.F."/>
            <person name="Oliveira U."/>
            <person name="Santos F.R."/>
            <person name="Vidigal T.H.D.A."/>
            <person name="Brescovit A.D."/>
            <person name="Santos A.J."/>
        </authorList>
    </citation>
    <scope>NUCLEOTIDE SEQUENCE</scope>
    <source>
        <tissue evidence="2">Shoot tissue taken approximately 20 cm above the soil surface</tissue>
    </source>
</reference>
<organism evidence="2">
    <name type="scientific">Arundo donax</name>
    <name type="common">Giant reed</name>
    <name type="synonym">Donax arundinaceus</name>
    <dbReference type="NCBI Taxonomy" id="35708"/>
    <lineage>
        <taxon>Eukaryota</taxon>
        <taxon>Viridiplantae</taxon>
        <taxon>Streptophyta</taxon>
        <taxon>Embryophyta</taxon>
        <taxon>Tracheophyta</taxon>
        <taxon>Spermatophyta</taxon>
        <taxon>Magnoliopsida</taxon>
        <taxon>Liliopsida</taxon>
        <taxon>Poales</taxon>
        <taxon>Poaceae</taxon>
        <taxon>PACMAD clade</taxon>
        <taxon>Arundinoideae</taxon>
        <taxon>Arundineae</taxon>
        <taxon>Arundo</taxon>
    </lineage>
</organism>